<dbReference type="AlphaFoldDB" id="M5J6K3"/>
<evidence type="ECO:0000259" key="1">
    <source>
        <dbReference type="PROSITE" id="PS51186"/>
    </source>
</evidence>
<dbReference type="Gene3D" id="3.40.630.30">
    <property type="match status" value="1"/>
</dbReference>
<dbReference type="STRING" id="1227363.D271_04805"/>
<keyword evidence="2" id="KW-0808">Transferase</keyword>
<dbReference type="EMBL" id="ANAG01000014">
    <property type="protein sequence ID" value="EKW98832.1"/>
    <property type="molecule type" value="Genomic_DNA"/>
</dbReference>
<name>M5J6K3_9LACO</name>
<proteinExistence type="predicted"/>
<protein>
    <submittedName>
        <fullName evidence="2">GNAT family acetyltransferase</fullName>
    </submittedName>
</protein>
<dbReference type="GeneID" id="89599142"/>
<reference evidence="2 3" key="1">
    <citation type="journal article" date="2013" name="Genome Announc.">
        <title>Genome Sequence of Lactobacillus saerimneri 30a (Formerly Lactobacillus sp. Strain 30a), a Reference Lactic Acid Bacterium Strain Producing Biogenic Amines.</title>
        <authorList>
            <person name="Romano A."/>
            <person name="Trip H."/>
            <person name="Campbell-Sills H."/>
            <person name="Bouchez O."/>
            <person name="Sherman D."/>
            <person name="Lolkema J.S."/>
            <person name="Lucas P.M."/>
        </authorList>
    </citation>
    <scope>NUCLEOTIDE SEQUENCE [LARGE SCALE GENOMIC DNA]</scope>
    <source>
        <strain evidence="2 3">30a</strain>
    </source>
</reference>
<dbReference type="CDD" id="cd04301">
    <property type="entry name" value="NAT_SF"/>
    <property type="match status" value="1"/>
</dbReference>
<evidence type="ECO:0000313" key="3">
    <source>
        <dbReference type="Proteomes" id="UP000011912"/>
    </source>
</evidence>
<dbReference type="GO" id="GO:0016747">
    <property type="term" value="F:acyltransferase activity, transferring groups other than amino-acyl groups"/>
    <property type="evidence" value="ECO:0007669"/>
    <property type="project" value="InterPro"/>
</dbReference>
<dbReference type="PROSITE" id="PS51186">
    <property type="entry name" value="GNAT"/>
    <property type="match status" value="1"/>
</dbReference>
<dbReference type="PANTHER" id="PTHR43328">
    <property type="entry name" value="ACETYLTRANSFERASE-RELATED"/>
    <property type="match status" value="1"/>
</dbReference>
<organism evidence="2 3">
    <name type="scientific">Ligilactobacillus saerimneri 30a</name>
    <dbReference type="NCBI Taxonomy" id="1227363"/>
    <lineage>
        <taxon>Bacteria</taxon>
        <taxon>Bacillati</taxon>
        <taxon>Bacillota</taxon>
        <taxon>Bacilli</taxon>
        <taxon>Lactobacillales</taxon>
        <taxon>Lactobacillaceae</taxon>
        <taxon>Ligilactobacillus</taxon>
    </lineage>
</organism>
<dbReference type="Proteomes" id="UP000011912">
    <property type="component" value="Unassembled WGS sequence"/>
</dbReference>
<feature type="domain" description="N-acetyltransferase" evidence="1">
    <location>
        <begin position="8"/>
        <end position="165"/>
    </location>
</feature>
<dbReference type="PATRIC" id="fig|1227363.6.peg.938"/>
<dbReference type="InterPro" id="IPR016181">
    <property type="entry name" value="Acyl_CoA_acyltransferase"/>
</dbReference>
<dbReference type="InterPro" id="IPR000182">
    <property type="entry name" value="GNAT_dom"/>
</dbReference>
<dbReference type="PANTHER" id="PTHR43328:SF1">
    <property type="entry name" value="N-ACETYLTRANSFERASE DOMAIN-CONTAINING PROTEIN"/>
    <property type="match status" value="1"/>
</dbReference>
<evidence type="ECO:0000313" key="2">
    <source>
        <dbReference type="EMBL" id="EKW98832.1"/>
    </source>
</evidence>
<dbReference type="Pfam" id="PF13302">
    <property type="entry name" value="Acetyltransf_3"/>
    <property type="match status" value="1"/>
</dbReference>
<keyword evidence="3" id="KW-1185">Reference proteome</keyword>
<gene>
    <name evidence="2" type="ORF">D271_04805</name>
</gene>
<comment type="caution">
    <text evidence="2">The sequence shown here is derived from an EMBL/GenBank/DDBJ whole genome shotgun (WGS) entry which is preliminary data.</text>
</comment>
<sequence>MIANRFRVSLRPFRDADLDDVIDYASQPAVAQAANFPVCTTLGQGMFFLRRLQMTGRAVVLTTSQKVIGNVCLYPIFDPDQGIDEQKVELGYALNQDYWKQGLGTQAVALAIIWAQEAGYRVIEAYVYQDNIASQRVLEKNGFKRLPAPEISLNTGLQIGYQLNI</sequence>
<dbReference type="SUPFAM" id="SSF55729">
    <property type="entry name" value="Acyl-CoA N-acyltransferases (Nat)"/>
    <property type="match status" value="1"/>
</dbReference>
<accession>M5J6K3</accession>
<dbReference type="RefSeq" id="WP_009553868.1">
    <property type="nucleotide sequence ID" value="NZ_ANAG01000014.1"/>
</dbReference>